<accession>A0A7S1VYT9</accession>
<reference evidence="1" key="1">
    <citation type="submission" date="2021-01" db="EMBL/GenBank/DDBJ databases">
        <authorList>
            <person name="Corre E."/>
            <person name="Pelletier E."/>
            <person name="Niang G."/>
            <person name="Scheremetjew M."/>
            <person name="Finn R."/>
            <person name="Kale V."/>
            <person name="Holt S."/>
            <person name="Cochrane G."/>
            <person name="Meng A."/>
            <person name="Brown T."/>
            <person name="Cohen L."/>
        </authorList>
    </citation>
    <scope>NUCLEOTIDE SEQUENCE</scope>
    <source>
        <strain evidence="1">OF101</strain>
    </source>
</reference>
<evidence type="ECO:0000313" key="1">
    <source>
        <dbReference type="EMBL" id="CAD9140466.1"/>
    </source>
</evidence>
<dbReference type="AlphaFoldDB" id="A0A7S1VYT9"/>
<organism evidence="1">
    <name type="scientific">Alexandrium catenella</name>
    <name type="common">Red tide dinoflagellate</name>
    <name type="synonym">Gonyaulax catenella</name>
    <dbReference type="NCBI Taxonomy" id="2925"/>
    <lineage>
        <taxon>Eukaryota</taxon>
        <taxon>Sar</taxon>
        <taxon>Alveolata</taxon>
        <taxon>Dinophyceae</taxon>
        <taxon>Gonyaulacales</taxon>
        <taxon>Pyrocystaceae</taxon>
        <taxon>Alexandrium</taxon>
    </lineage>
</organism>
<gene>
    <name evidence="1" type="ORF">ACAT0790_LOCUS26674</name>
</gene>
<name>A0A7S1VYT9_ALECA</name>
<sequence length="249" mass="27581">MEQNELAQATEPVQATVVQVMGKAQESEDEEELDSEGEAHTVGCCAPCGCGPKVPNKTVRTRSGQILRYNLVYKVEACFGPGDGLQKDHMFNVPEAMAKMGVQNSTWCKQTIALKDVNAIENSIGCCPGLTCILLWSPILLLTGCCCCYLCKHQAAKLRQWDAAFREWQANFNQILEPLGIFVKSQSMCYVTHGSKGEKQRHIHRWLAFALTPGQITKLKAEPHLFGDIENNTCCNGIDENELCMHPGF</sequence>
<proteinExistence type="predicted"/>
<dbReference type="EMBL" id="HBGE01044250">
    <property type="protein sequence ID" value="CAD9140466.1"/>
    <property type="molecule type" value="Transcribed_RNA"/>
</dbReference>
<protein>
    <submittedName>
        <fullName evidence="1">Uncharacterized protein</fullName>
    </submittedName>
</protein>